<dbReference type="InterPro" id="IPR006680">
    <property type="entry name" value="Amidohydro-rel"/>
</dbReference>
<protein>
    <recommendedName>
        <fullName evidence="2">Amidohydrolase-related domain-containing protein</fullName>
    </recommendedName>
</protein>
<dbReference type="PANTHER" id="PTHR43135">
    <property type="entry name" value="ALPHA-D-RIBOSE 1-METHYLPHOSPHONATE 5-TRIPHOSPHATE DIPHOSPHATASE"/>
    <property type="match status" value="1"/>
</dbReference>
<evidence type="ECO:0000259" key="2">
    <source>
        <dbReference type="Pfam" id="PF01979"/>
    </source>
</evidence>
<sequence length="947" mass="102875">MSIRSGYESIRNPIETEAETEATEHVSLLDRVKQFDYRSYYHKHSLSAIAISCILFFVFLLIGLATFLPIIEHKTPKIIFHSPVSPGISSSSLHQGLSKCREFNQAQMMGTNQVRSFNPRAPKGIQSTLLKNTVVWDGQGDILPNVDILMTNGIITQVKQNIQAPAGSKIIDVGGHIVSPGLVDMHTHLGVGSWPYLKGNNDVNEVTTPATPFVRAIDAFNPSDKGIRIVASGGITTALVLPGSSNLIGGEAYAFKLRPVKTLSNEDMLVQTGIDSSTEQPWRYMKMACGENAKNNYGGRHTMPSTRLGEAYVFRQSFTDAQALIREQSDWCTAAEKLVQFGSVEEQNLDIPFPQDLKLESLTALLRGKVKLNIHCYETHDIEAMVRHANEFNFNISAFHHALEAYKIPSILKRAKNNITIATFADHWGYKKEAFGASPHAPKLLFDAGIPVALKSDHPVLNSQYMAFEAAKAAHYGLPAQEAFKAITSVPADALGLGHRVGSLKEGYDADVVIWDRSPLELGATPLQVFIDGVPLFDEKPILPVKKEADRKKSASSFVKTMQDLPTPGTKNFVLTNIGANLIDEDKKSIFVSEGRIVCAGDDCVNTMTDYETIDIQGGYILPGLIAVGSKLGLVEIPSETSTGDGVAPASSSMQANTILEAFDGLKVGGKKLEEARKGGVLTTISAPLSQNIVMGVSVAFKTGAESILDDGVIISPGVALHFQIGNSVKSSSFPTVSSQISFLRQVFTDNIQCDNRYGQAARGEIPIIIMVNNKDEIASLIILKERYIPKARLAIMGGAEAHLLAAQLAQANIAVILRPHLCTPANFDSSHCLTGAPLTNGTAAHILHHYGVKIGLGVLNDGWARNLAWDAGWLSATSPSEEYAISEIEAIKFVTTNLQEIFGLKGEDDDMYMSGQEFVVWSGSPMDMESKPVFSHTKEQGIQYLV</sequence>
<name>A0ABP9YHT8_9FUNG</name>
<gene>
    <name evidence="3" type="ORF">HPULCUR_011378</name>
</gene>
<dbReference type="SUPFAM" id="SSF51556">
    <property type="entry name" value="Metallo-dependent hydrolases"/>
    <property type="match status" value="1"/>
</dbReference>
<dbReference type="Proteomes" id="UP001476247">
    <property type="component" value="Unassembled WGS sequence"/>
</dbReference>
<dbReference type="Gene3D" id="2.30.40.10">
    <property type="entry name" value="Urease, subunit C, domain 1"/>
    <property type="match status" value="1"/>
</dbReference>
<dbReference type="Gene3D" id="3.20.20.140">
    <property type="entry name" value="Metal-dependent hydrolases"/>
    <property type="match status" value="2"/>
</dbReference>
<keyword evidence="1" id="KW-0812">Transmembrane</keyword>
<organism evidence="3 4">
    <name type="scientific">Helicostylum pulchrum</name>
    <dbReference type="NCBI Taxonomy" id="562976"/>
    <lineage>
        <taxon>Eukaryota</taxon>
        <taxon>Fungi</taxon>
        <taxon>Fungi incertae sedis</taxon>
        <taxon>Mucoromycota</taxon>
        <taxon>Mucoromycotina</taxon>
        <taxon>Mucoromycetes</taxon>
        <taxon>Mucorales</taxon>
        <taxon>Mucorineae</taxon>
        <taxon>Mucoraceae</taxon>
        <taxon>Helicostylum</taxon>
    </lineage>
</organism>
<dbReference type="EMBL" id="BAABUJ010000052">
    <property type="protein sequence ID" value="GAA5805852.1"/>
    <property type="molecule type" value="Genomic_DNA"/>
</dbReference>
<comment type="caution">
    <text evidence="3">The sequence shown here is derived from an EMBL/GenBank/DDBJ whole genome shotgun (WGS) entry which is preliminary data.</text>
</comment>
<keyword evidence="1" id="KW-1133">Transmembrane helix</keyword>
<keyword evidence="4" id="KW-1185">Reference proteome</keyword>
<reference evidence="3 4" key="1">
    <citation type="submission" date="2024-04" db="EMBL/GenBank/DDBJ databases">
        <title>genome sequences of Mucor flavus KT1a and Helicostylum pulchrum KT1b strains isolation_sourced from the surface of a dry-aged beef.</title>
        <authorList>
            <person name="Toyotome T."/>
            <person name="Hosono M."/>
            <person name="Torimaru M."/>
            <person name="Fukuda K."/>
            <person name="Mikami N."/>
        </authorList>
    </citation>
    <scope>NUCLEOTIDE SEQUENCE [LARGE SCALE GENOMIC DNA]</scope>
    <source>
        <strain evidence="3 4">KT1b</strain>
    </source>
</reference>
<dbReference type="PANTHER" id="PTHR43135:SF3">
    <property type="entry name" value="ALPHA-D-RIBOSE 1-METHYLPHOSPHONATE 5-TRIPHOSPHATE DIPHOSPHATASE"/>
    <property type="match status" value="1"/>
</dbReference>
<dbReference type="InterPro" id="IPR011059">
    <property type="entry name" value="Metal-dep_hydrolase_composite"/>
</dbReference>
<feature type="transmembrane region" description="Helical" evidence="1">
    <location>
        <begin position="48"/>
        <end position="71"/>
    </location>
</feature>
<dbReference type="InterPro" id="IPR032466">
    <property type="entry name" value="Metal_Hydrolase"/>
</dbReference>
<dbReference type="Pfam" id="PF01979">
    <property type="entry name" value="Amidohydro_1"/>
    <property type="match status" value="1"/>
</dbReference>
<proteinExistence type="predicted"/>
<dbReference type="CDD" id="cd01309">
    <property type="entry name" value="Met_dep_hydrolase_C"/>
    <property type="match status" value="1"/>
</dbReference>
<evidence type="ECO:0000256" key="1">
    <source>
        <dbReference type="SAM" id="Phobius"/>
    </source>
</evidence>
<evidence type="ECO:0000313" key="3">
    <source>
        <dbReference type="EMBL" id="GAA5805852.1"/>
    </source>
</evidence>
<keyword evidence="1" id="KW-0472">Membrane</keyword>
<dbReference type="SUPFAM" id="SSF51338">
    <property type="entry name" value="Composite domain of metallo-dependent hydrolases"/>
    <property type="match status" value="2"/>
</dbReference>
<evidence type="ECO:0000313" key="4">
    <source>
        <dbReference type="Proteomes" id="UP001476247"/>
    </source>
</evidence>
<feature type="domain" description="Amidohydrolase-related" evidence="2">
    <location>
        <begin position="177"/>
        <end position="533"/>
    </location>
</feature>
<dbReference type="InterPro" id="IPR051781">
    <property type="entry name" value="Metallo-dep_Hydrolase"/>
</dbReference>
<accession>A0ABP9YHT8</accession>